<dbReference type="Proteomes" id="UP000274756">
    <property type="component" value="Unassembled WGS sequence"/>
</dbReference>
<gene>
    <name evidence="1" type="ORF">DME_LOCUS8830</name>
</gene>
<dbReference type="WBParaSite" id="DME_0000503101-mRNA-1">
    <property type="protein sequence ID" value="DME_0000503101-mRNA-1"/>
    <property type="gene ID" value="DME_0000503101"/>
</dbReference>
<reference evidence="4" key="1">
    <citation type="submission" date="2017-02" db="UniProtKB">
        <authorList>
            <consortium name="WormBaseParasite"/>
        </authorList>
    </citation>
    <scope>IDENTIFICATION</scope>
</reference>
<dbReference type="Proteomes" id="UP000038040">
    <property type="component" value="Unplaced"/>
</dbReference>
<proteinExistence type="predicted"/>
<dbReference type="AlphaFoldDB" id="A0A0N4UCN0"/>
<dbReference type="STRING" id="318479.A0A0N4UCN0"/>
<sequence>MSVKHTAFPDSQLNGSLDSTNNPHLISRIKYMQYGESFSKSLQQPIPENLSNLEKVGESSVVERYLKLNIFTLNYLNCHRRFWMSSRFVKIQPVFCMVVKPLKAVTKKQWAITLRIIDETNKSLECILDNALIIGLLGFTYEDCESAIAANDKVRLNMFRNRALGLYDIFKRLDLLMTIELSPKFNVIAIVHNISNLASALDLC</sequence>
<evidence type="ECO:0000313" key="3">
    <source>
        <dbReference type="Proteomes" id="UP000274756"/>
    </source>
</evidence>
<evidence type="ECO:0000313" key="4">
    <source>
        <dbReference type="WBParaSite" id="DME_0000503101-mRNA-1"/>
    </source>
</evidence>
<keyword evidence="3" id="KW-1185">Reference proteome</keyword>
<evidence type="ECO:0000313" key="1">
    <source>
        <dbReference type="EMBL" id="VDN58857.1"/>
    </source>
</evidence>
<protein>
    <submittedName>
        <fullName evidence="4">NR LBD domain-containing protein</fullName>
    </submittedName>
</protein>
<organism evidence="2 4">
    <name type="scientific">Dracunculus medinensis</name>
    <name type="common">Guinea worm</name>
    <dbReference type="NCBI Taxonomy" id="318479"/>
    <lineage>
        <taxon>Eukaryota</taxon>
        <taxon>Metazoa</taxon>
        <taxon>Ecdysozoa</taxon>
        <taxon>Nematoda</taxon>
        <taxon>Chromadorea</taxon>
        <taxon>Rhabditida</taxon>
        <taxon>Spirurina</taxon>
        <taxon>Dracunculoidea</taxon>
        <taxon>Dracunculidae</taxon>
        <taxon>Dracunculus</taxon>
    </lineage>
</organism>
<accession>A0A0N4UCN0</accession>
<evidence type="ECO:0000313" key="2">
    <source>
        <dbReference type="Proteomes" id="UP000038040"/>
    </source>
</evidence>
<name>A0A0N4UCN0_DRAME</name>
<reference evidence="1 3" key="2">
    <citation type="submission" date="2018-11" db="EMBL/GenBank/DDBJ databases">
        <authorList>
            <consortium name="Pathogen Informatics"/>
        </authorList>
    </citation>
    <scope>NUCLEOTIDE SEQUENCE [LARGE SCALE GENOMIC DNA]</scope>
</reference>
<dbReference type="OrthoDB" id="341511at2759"/>
<dbReference type="EMBL" id="UYYG01001173">
    <property type="protein sequence ID" value="VDN58857.1"/>
    <property type="molecule type" value="Genomic_DNA"/>
</dbReference>